<dbReference type="GO" id="GO:0016779">
    <property type="term" value="F:nucleotidyltransferase activity"/>
    <property type="evidence" value="ECO:0007669"/>
    <property type="project" value="UniProtKB-UniRule"/>
</dbReference>
<dbReference type="eggNOG" id="KOG2594">
    <property type="taxonomic scope" value="Eukaryota"/>
</dbReference>
<dbReference type="Pfam" id="PF10288">
    <property type="entry name" value="CTU2"/>
    <property type="match status" value="1"/>
</dbReference>
<dbReference type="SUPFAM" id="SSF52402">
    <property type="entry name" value="Adenine nucleotide alpha hydrolases-like"/>
    <property type="match status" value="1"/>
</dbReference>
<dbReference type="KEGG" id="tad:TRIADDRAFT_55610"/>
<dbReference type="GO" id="GO:0016783">
    <property type="term" value="F:sulfurtransferase activity"/>
    <property type="evidence" value="ECO:0000318"/>
    <property type="project" value="GO_Central"/>
</dbReference>
<evidence type="ECO:0000256" key="2">
    <source>
        <dbReference type="ARBA" id="ARBA00022694"/>
    </source>
</evidence>
<dbReference type="STRING" id="10228.B3RVD1"/>
<dbReference type="HOGENOM" id="CLU_024534_2_1_1"/>
<dbReference type="PANTHER" id="PTHR20882:SF14">
    <property type="entry name" value="CYTOPLASMIC TRNA 2-THIOLATION PROTEIN 2"/>
    <property type="match status" value="1"/>
</dbReference>
<dbReference type="FunFam" id="3.40.50.620:FF:000340">
    <property type="entry name" value="Cytoplasmic tRNA 2-thiolation protein 2"/>
    <property type="match status" value="1"/>
</dbReference>
<dbReference type="GeneID" id="6753219"/>
<keyword evidence="2 3" id="KW-0819">tRNA processing</keyword>
<comment type="pathway">
    <text evidence="3">tRNA modification; 5-methoxycarbonylmethyl-2-thiouridine-tRNA biosynthesis.</text>
</comment>
<dbReference type="UniPathway" id="UPA00988"/>
<sequence>MCNVEDQDLLPPSKAKNASRTCIKCKEVAQIVLRADNCYCRSCFIAYFTHKFRATIGKSKLIRSNEKVLLAFSGGPRSSAMLYLVHEGLSENIHKKLRFLPGVVFIDDGAILQLSENERRNYLEFIRTTVSKTGFPLFCESLGKIFPTNQDTNIQSNLLSSDLSNTTRSDATSSSNFDLDTLIKRFKNDELKIVQVFEKLPNSTAKEDMLHILRKKLIQQIAEANGYTKVMFADCGTRLAVKILSDIAQGRGSSVAHDVTFADERNQAVTLVRPMREFLTKEVANYLTLKSIDYRTRLSLTTMKPVKSSIERLTENFVTDLQASFPSTVNTICRTGDKLSVGDTSKIDADAICPLCDSRIDTNNSLEGKTTSKTTSKICQNTADSCCGEGDGSCNRIARINLTAKEIEDRLCYGCRLIFHSNNWEMDDLPQFLIDAIEKQLRRKRLKEEIEEFLLD</sequence>
<proteinExistence type="inferred from homology"/>
<accession>B3RVD1</accession>
<reference evidence="4 5" key="1">
    <citation type="journal article" date="2008" name="Nature">
        <title>The Trichoplax genome and the nature of placozoans.</title>
        <authorList>
            <person name="Srivastava M."/>
            <person name="Begovic E."/>
            <person name="Chapman J."/>
            <person name="Putnam N.H."/>
            <person name="Hellsten U."/>
            <person name="Kawashima T."/>
            <person name="Kuo A."/>
            <person name="Mitros T."/>
            <person name="Salamov A."/>
            <person name="Carpenter M.L."/>
            <person name="Signorovitch A.Y."/>
            <person name="Moreno M.A."/>
            <person name="Kamm K."/>
            <person name="Grimwood J."/>
            <person name="Schmutz J."/>
            <person name="Shapiro H."/>
            <person name="Grigoriev I.V."/>
            <person name="Buss L.W."/>
            <person name="Schierwater B."/>
            <person name="Dellaporta S.L."/>
            <person name="Rokhsar D.S."/>
        </authorList>
    </citation>
    <scope>NUCLEOTIDE SEQUENCE [LARGE SCALE GENOMIC DNA]</scope>
    <source>
        <strain evidence="4 5">Grell-BS-1999</strain>
    </source>
</reference>
<comment type="subcellular location">
    <subcellularLocation>
        <location evidence="3">Cytoplasm</location>
    </subcellularLocation>
</comment>
<comment type="similarity">
    <text evidence="3">Belongs to the CTU2/NCS2 family.</text>
</comment>
<dbReference type="InterPro" id="IPR014729">
    <property type="entry name" value="Rossmann-like_a/b/a_fold"/>
</dbReference>
<name>B3RVD1_TRIAD</name>
<dbReference type="GO" id="GO:0002143">
    <property type="term" value="P:tRNA wobble position uridine thiolation"/>
    <property type="evidence" value="ECO:0000318"/>
    <property type="project" value="GO_Central"/>
</dbReference>
<evidence type="ECO:0000313" key="4">
    <source>
        <dbReference type="EMBL" id="EDV25973.1"/>
    </source>
</evidence>
<dbReference type="InterPro" id="IPR019407">
    <property type="entry name" value="CTU2"/>
</dbReference>
<dbReference type="Proteomes" id="UP000009022">
    <property type="component" value="Unassembled WGS sequence"/>
</dbReference>
<dbReference type="Gene3D" id="3.40.50.620">
    <property type="entry name" value="HUPs"/>
    <property type="match status" value="1"/>
</dbReference>
<dbReference type="InParanoid" id="B3RVD1"/>
<dbReference type="CTD" id="6753219"/>
<dbReference type="OrthoDB" id="25129at2759"/>
<dbReference type="RefSeq" id="XP_002112006.1">
    <property type="nucleotide sequence ID" value="XM_002111970.1"/>
</dbReference>
<dbReference type="AlphaFoldDB" id="B3RVD1"/>
<dbReference type="GO" id="GO:0000049">
    <property type="term" value="F:tRNA binding"/>
    <property type="evidence" value="ECO:0007669"/>
    <property type="project" value="InterPro"/>
</dbReference>
<dbReference type="PANTHER" id="PTHR20882">
    <property type="entry name" value="CYTOPLASMIC TRNA 2-THIOLATION PROTEIN 2"/>
    <property type="match status" value="1"/>
</dbReference>
<dbReference type="PhylomeDB" id="B3RVD1"/>
<evidence type="ECO:0000256" key="3">
    <source>
        <dbReference type="HAMAP-Rule" id="MF_03054"/>
    </source>
</evidence>
<keyword evidence="1 3" id="KW-0963">Cytoplasm</keyword>
<evidence type="ECO:0000313" key="5">
    <source>
        <dbReference type="Proteomes" id="UP000009022"/>
    </source>
</evidence>
<protein>
    <recommendedName>
        <fullName evidence="3">Cytoplasmic tRNA 2-thiolation protein 2</fullName>
    </recommendedName>
</protein>
<dbReference type="HAMAP" id="MF_03054">
    <property type="entry name" value="CTU2"/>
    <property type="match status" value="1"/>
</dbReference>
<dbReference type="GO" id="GO:0005829">
    <property type="term" value="C:cytosol"/>
    <property type="evidence" value="ECO:0000318"/>
    <property type="project" value="GO_Central"/>
</dbReference>
<dbReference type="OMA" id="KQRKQMM"/>
<comment type="function">
    <text evidence="3">Plays a central role in 2-thiolation of mcm(5)S(2)U at tRNA wobble positions of tRNA(Lys), tRNA(Glu) and tRNA(Gln). May act by forming a heterodimer with NCS6/CTU1 that ligates sulfur from thiocarboxylated URM1 onto the uridine of tRNAs at wobble position.</text>
</comment>
<organism evidence="4 5">
    <name type="scientific">Trichoplax adhaerens</name>
    <name type="common">Trichoplax reptans</name>
    <dbReference type="NCBI Taxonomy" id="10228"/>
    <lineage>
        <taxon>Eukaryota</taxon>
        <taxon>Metazoa</taxon>
        <taxon>Placozoa</taxon>
        <taxon>Uniplacotomia</taxon>
        <taxon>Trichoplacea</taxon>
        <taxon>Trichoplacidae</taxon>
        <taxon>Trichoplax</taxon>
    </lineage>
</organism>
<dbReference type="EMBL" id="DS985244">
    <property type="protein sequence ID" value="EDV25973.1"/>
    <property type="molecule type" value="Genomic_DNA"/>
</dbReference>
<evidence type="ECO:0000256" key="1">
    <source>
        <dbReference type="ARBA" id="ARBA00022490"/>
    </source>
</evidence>
<dbReference type="FunCoup" id="B3RVD1">
    <property type="interactions" value="1903"/>
</dbReference>
<keyword evidence="5" id="KW-1185">Reference proteome</keyword>
<gene>
    <name evidence="4" type="ORF">TRIADDRAFT_55610</name>
</gene>
<dbReference type="GO" id="GO:0032447">
    <property type="term" value="P:protein urmylation"/>
    <property type="evidence" value="ECO:0007669"/>
    <property type="project" value="UniProtKB-UniRule"/>
</dbReference>